<evidence type="ECO:0000256" key="1">
    <source>
        <dbReference type="SAM" id="MobiDB-lite"/>
    </source>
</evidence>
<reference evidence="4" key="1">
    <citation type="submission" date="2019-12" db="UniProtKB">
        <authorList>
            <consortium name="WormBaseParasite"/>
        </authorList>
    </citation>
    <scope>IDENTIFICATION</scope>
</reference>
<evidence type="ECO:0000313" key="4">
    <source>
        <dbReference type="WBParaSite" id="TMUE_1000005791.1"/>
    </source>
</evidence>
<feature type="region of interest" description="Disordered" evidence="1">
    <location>
        <begin position="89"/>
        <end position="120"/>
    </location>
</feature>
<accession>A0A5S6QEJ3</accession>
<dbReference type="Proteomes" id="UP000046395">
    <property type="component" value="Unassembled WGS sequence"/>
</dbReference>
<keyword evidence="3" id="KW-1185">Reference proteome</keyword>
<keyword evidence="2" id="KW-1133">Transmembrane helix</keyword>
<dbReference type="AlphaFoldDB" id="A0A5S6QEJ3"/>
<proteinExistence type="predicted"/>
<name>A0A5S6QEJ3_TRIMR</name>
<evidence type="ECO:0000256" key="2">
    <source>
        <dbReference type="SAM" id="Phobius"/>
    </source>
</evidence>
<dbReference type="WBParaSite" id="TMUE_1000005791.1">
    <property type="protein sequence ID" value="TMUE_1000005791.1"/>
    <property type="gene ID" value="WBGene00291562"/>
</dbReference>
<sequence>MEQEAWATFATSEQRSRELLRRGFFVTLYIYAGVLAEAAGSWISGLCTLFVGPQWWSLSSRRPAQSAAFTFVDFNAFLSRREGHRAERRCIKSEASSSTQTPKDELQEERAVNLAKRRYD</sequence>
<keyword evidence="2" id="KW-0812">Transmembrane</keyword>
<feature type="compositionally biased region" description="Basic and acidic residues" evidence="1">
    <location>
        <begin position="102"/>
        <end position="120"/>
    </location>
</feature>
<evidence type="ECO:0000313" key="3">
    <source>
        <dbReference type="Proteomes" id="UP000046395"/>
    </source>
</evidence>
<organism evidence="3 4">
    <name type="scientific">Trichuris muris</name>
    <name type="common">Mouse whipworm</name>
    <dbReference type="NCBI Taxonomy" id="70415"/>
    <lineage>
        <taxon>Eukaryota</taxon>
        <taxon>Metazoa</taxon>
        <taxon>Ecdysozoa</taxon>
        <taxon>Nematoda</taxon>
        <taxon>Enoplea</taxon>
        <taxon>Dorylaimia</taxon>
        <taxon>Trichinellida</taxon>
        <taxon>Trichuridae</taxon>
        <taxon>Trichuris</taxon>
    </lineage>
</organism>
<keyword evidence="2" id="KW-0472">Membrane</keyword>
<protein>
    <submittedName>
        <fullName evidence="4">Uncharacterized protein</fullName>
    </submittedName>
</protein>
<feature type="transmembrane region" description="Helical" evidence="2">
    <location>
        <begin position="28"/>
        <end position="52"/>
    </location>
</feature>